<dbReference type="InterPro" id="IPR011059">
    <property type="entry name" value="Metal-dep_hydrolase_composite"/>
</dbReference>
<dbReference type="SUPFAM" id="SSF51338">
    <property type="entry name" value="Composite domain of metallo-dependent hydrolases"/>
    <property type="match status" value="1"/>
</dbReference>
<dbReference type="Gene3D" id="1.20.58.520">
    <property type="entry name" value="Amidohydrolase"/>
    <property type="match status" value="1"/>
</dbReference>
<dbReference type="Gene3D" id="2.30.40.10">
    <property type="entry name" value="Urease, subunit C, domain 1"/>
    <property type="match status" value="1"/>
</dbReference>
<dbReference type="InterPro" id="IPR011659">
    <property type="entry name" value="WD40"/>
</dbReference>
<dbReference type="PANTHER" id="PTHR36842">
    <property type="entry name" value="PROTEIN TOLB HOMOLOG"/>
    <property type="match status" value="1"/>
</dbReference>
<dbReference type="SUPFAM" id="SSF82171">
    <property type="entry name" value="DPP6 N-terminal domain-like"/>
    <property type="match status" value="2"/>
</dbReference>
<evidence type="ECO:0000259" key="3">
    <source>
        <dbReference type="Pfam" id="PF01979"/>
    </source>
</evidence>
<dbReference type="Gene3D" id="2.120.10.30">
    <property type="entry name" value="TolB, C-terminal domain"/>
    <property type="match status" value="3"/>
</dbReference>
<proteinExistence type="inferred from homology"/>
<gene>
    <name evidence="4" type="ORF">FDK13_19580</name>
</gene>
<dbReference type="EMBL" id="SZVO01000009">
    <property type="protein sequence ID" value="TKT90532.1"/>
    <property type="molecule type" value="Genomic_DNA"/>
</dbReference>
<accession>A0A4U6D0D5</accession>
<keyword evidence="4" id="KW-0378">Hydrolase</keyword>
<reference evidence="4 5" key="1">
    <citation type="submission" date="2019-05" db="EMBL/GenBank/DDBJ databases">
        <title>Dyadobacter AR-3-8 sp. nov., isolated from arctic soil.</title>
        <authorList>
            <person name="Chaudhary D.K."/>
        </authorList>
    </citation>
    <scope>NUCLEOTIDE SEQUENCE [LARGE SCALE GENOMIC DNA]</scope>
    <source>
        <strain evidence="4 5">AR-3-8</strain>
    </source>
</reference>
<feature type="signal peptide" evidence="2">
    <location>
        <begin position="1"/>
        <end position="39"/>
    </location>
</feature>
<dbReference type="SUPFAM" id="SSF63825">
    <property type="entry name" value="YWTD domain"/>
    <property type="match status" value="1"/>
</dbReference>
<evidence type="ECO:0000256" key="1">
    <source>
        <dbReference type="ARBA" id="ARBA00009820"/>
    </source>
</evidence>
<dbReference type="Proteomes" id="UP000304900">
    <property type="component" value="Unassembled WGS sequence"/>
</dbReference>
<feature type="domain" description="Amidohydrolase-related" evidence="3">
    <location>
        <begin position="903"/>
        <end position="999"/>
    </location>
</feature>
<dbReference type="OrthoDB" id="9815657at2"/>
<protein>
    <submittedName>
        <fullName evidence="4">Amidohydrolase</fullName>
    </submittedName>
</protein>
<dbReference type="AlphaFoldDB" id="A0A4U6D0D5"/>
<organism evidence="4 5">
    <name type="scientific">Dyadobacter frigoris</name>
    <dbReference type="NCBI Taxonomy" id="2576211"/>
    <lineage>
        <taxon>Bacteria</taxon>
        <taxon>Pseudomonadati</taxon>
        <taxon>Bacteroidota</taxon>
        <taxon>Cytophagia</taxon>
        <taxon>Cytophagales</taxon>
        <taxon>Spirosomataceae</taxon>
        <taxon>Dyadobacter</taxon>
    </lineage>
</organism>
<comment type="caution">
    <text evidence="4">The sequence shown here is derived from an EMBL/GenBank/DDBJ whole genome shotgun (WGS) entry which is preliminary data.</text>
</comment>
<evidence type="ECO:0000313" key="5">
    <source>
        <dbReference type="Proteomes" id="UP000304900"/>
    </source>
</evidence>
<evidence type="ECO:0000256" key="2">
    <source>
        <dbReference type="SAM" id="SignalP"/>
    </source>
</evidence>
<comment type="similarity">
    <text evidence="1">Belongs to the TolB family.</text>
</comment>
<dbReference type="Pfam" id="PF01979">
    <property type="entry name" value="Amidohydro_1"/>
    <property type="match status" value="1"/>
</dbReference>
<keyword evidence="2" id="KW-0732">Signal</keyword>
<name>A0A4U6D0D5_9BACT</name>
<keyword evidence="5" id="KW-1185">Reference proteome</keyword>
<dbReference type="Gene3D" id="3.40.50.10910">
    <property type="entry name" value="Amidohydrolase"/>
    <property type="match status" value="1"/>
</dbReference>
<dbReference type="RefSeq" id="WP_137341700.1">
    <property type="nucleotide sequence ID" value="NZ_BSQH01000002.1"/>
</dbReference>
<dbReference type="Pfam" id="PF07676">
    <property type="entry name" value="PD40"/>
    <property type="match status" value="6"/>
</dbReference>
<dbReference type="InterPro" id="IPR032466">
    <property type="entry name" value="Metal_Hydrolase"/>
</dbReference>
<dbReference type="Gene3D" id="3.30.110.90">
    <property type="entry name" value="Amidohydrolase"/>
    <property type="match status" value="1"/>
</dbReference>
<dbReference type="SUPFAM" id="SSF51556">
    <property type="entry name" value="Metallo-dependent hydrolases"/>
    <property type="match status" value="1"/>
</dbReference>
<dbReference type="PANTHER" id="PTHR36842:SF1">
    <property type="entry name" value="PROTEIN TOLB"/>
    <property type="match status" value="1"/>
</dbReference>
<dbReference type="GO" id="GO:0016810">
    <property type="term" value="F:hydrolase activity, acting on carbon-nitrogen (but not peptide) bonds"/>
    <property type="evidence" value="ECO:0007669"/>
    <property type="project" value="InterPro"/>
</dbReference>
<sequence>MVKAARLLRSFSNKKHINRFLAITVLSGALVFNSNQVNAAVAADSIKVTLTEGTNMATDLSPDKKLIAVDIQGTIWSIPIEGGDAKALTDGMGDDRQPRWSPDGSRVAFQSFRDGYYHIWAVNKDGSGLTQLTYGVFDEREPEWSPDGKFLVFSSDRGGNYDIWKMDLATRAMTQLTNDPANDYFPAYANDGSKITFVSERPSAPGIYILSADGSQKLVVKNAAKLAGPSFNPDGTHIYFNVFTGGFSSLDDVEVSTGTANTLTPKLEDVFPFRASWISPQEYLYSADGKIKRVKVGEKTAQAIAFKAIATVTKSSYTRKTYDFNSGKPKTVKGIKGLNVSPDGKSFVFSALGDLWILQKGTTTPKQLTKDAFLDADPTFSPDGNTIAFLTDRSGAMNLWLHDVKTGKQTQLAKTEYDVNYPIFSPDGTKIAFYQADSKNSWGRGTLQTIEVKSGKIEKIHESLFVPSQPSWSADGKTIALSGLEVYSTRYREGINKILLVSLDKKPDRFVSPVAERSLGMRAKNGPAWSPDGKSMAYVQDGLLWIIAVDPSGTIVGPPRGLTHELSEVPSWTGDSKTLVYMATDTIKTIRVSDGKVESVPMNFKWDYKQPKETIVIHAGKVFDGRNKEYVKNVDIIIEGNRIKEILPHKAGRAGKLVDASDKTIIPGLFEMHTHQHAMGGAKLGRLWLSYGITSLRETGADPYDALERKESWDAGTLTGPREFFTGGLTDGSRIYYGLANSVHSTAQLDLELERASRLGYDMIKTYVRMPDILQQRITNYAHKIGIPVSSHEIFPAMRYGVDAVEHIGGTSRRGYSPKISQMNFTYQDVTELLVKSQMNITPTASLQGGFYAMAAKDPSYYENRQFKVFYSEEFRKGLKDGASQIEKMFPGYLANFGTIQKTVKNLIASGARVTAGTDSPFIPYAMSLHSELQCWVDGGITPFETLRSATLWSAEAVGVSKDLGTLEKGKLADLVIVDGDPLVKIEDAWNVKHVMKNGILFSLEDLLKQP</sequence>
<evidence type="ECO:0000313" key="4">
    <source>
        <dbReference type="EMBL" id="TKT90532.1"/>
    </source>
</evidence>
<dbReference type="InterPro" id="IPR006680">
    <property type="entry name" value="Amidohydro-rel"/>
</dbReference>
<feature type="chain" id="PRO_5020218046" evidence="2">
    <location>
        <begin position="40"/>
        <end position="1011"/>
    </location>
</feature>
<dbReference type="InterPro" id="IPR011042">
    <property type="entry name" value="6-blade_b-propeller_TolB-like"/>
</dbReference>